<proteinExistence type="predicted"/>
<sequence length="80" mass="8452">MDNSTLSRRLIPPPAKLDICASGTLSDSQLSRAVSSVVGAVVKLAESQSSELLRVIHIGEKVSIARYTTVDTLKATLTLA</sequence>
<reference evidence="1" key="1">
    <citation type="submission" date="2021-06" db="EMBL/GenBank/DDBJ databases">
        <title>Parelaphostrongylus tenuis whole genome reference sequence.</title>
        <authorList>
            <person name="Garwood T.J."/>
            <person name="Larsen P.A."/>
            <person name="Fountain-Jones N.M."/>
            <person name="Garbe J.R."/>
            <person name="Macchietto M.G."/>
            <person name="Kania S.A."/>
            <person name="Gerhold R.W."/>
            <person name="Richards J.E."/>
            <person name="Wolf T.M."/>
        </authorList>
    </citation>
    <scope>NUCLEOTIDE SEQUENCE</scope>
    <source>
        <strain evidence="1">MNPRO001-30</strain>
        <tissue evidence="1">Meninges</tissue>
    </source>
</reference>
<dbReference type="AlphaFoldDB" id="A0AAD5QJ24"/>
<dbReference type="Proteomes" id="UP001196413">
    <property type="component" value="Unassembled WGS sequence"/>
</dbReference>
<evidence type="ECO:0000313" key="1">
    <source>
        <dbReference type="EMBL" id="KAJ1353998.1"/>
    </source>
</evidence>
<organism evidence="1 2">
    <name type="scientific">Parelaphostrongylus tenuis</name>
    <name type="common">Meningeal worm</name>
    <dbReference type="NCBI Taxonomy" id="148309"/>
    <lineage>
        <taxon>Eukaryota</taxon>
        <taxon>Metazoa</taxon>
        <taxon>Ecdysozoa</taxon>
        <taxon>Nematoda</taxon>
        <taxon>Chromadorea</taxon>
        <taxon>Rhabditida</taxon>
        <taxon>Rhabditina</taxon>
        <taxon>Rhabditomorpha</taxon>
        <taxon>Strongyloidea</taxon>
        <taxon>Metastrongylidae</taxon>
        <taxon>Parelaphostrongylus</taxon>
    </lineage>
</organism>
<dbReference type="EMBL" id="JAHQIW010001905">
    <property type="protein sequence ID" value="KAJ1353998.1"/>
    <property type="molecule type" value="Genomic_DNA"/>
</dbReference>
<keyword evidence="2" id="KW-1185">Reference proteome</keyword>
<name>A0AAD5QJ24_PARTN</name>
<comment type="caution">
    <text evidence="1">The sequence shown here is derived from an EMBL/GenBank/DDBJ whole genome shotgun (WGS) entry which is preliminary data.</text>
</comment>
<evidence type="ECO:0000313" key="2">
    <source>
        <dbReference type="Proteomes" id="UP001196413"/>
    </source>
</evidence>
<accession>A0AAD5QJ24</accession>
<protein>
    <submittedName>
        <fullName evidence="1">Uncharacterized protein</fullName>
    </submittedName>
</protein>
<gene>
    <name evidence="1" type="ORF">KIN20_010794</name>
</gene>